<proteinExistence type="predicted"/>
<dbReference type="CDD" id="cd02440">
    <property type="entry name" value="AdoMet_MTases"/>
    <property type="match status" value="1"/>
</dbReference>
<dbReference type="OrthoDB" id="9765084at2"/>
<feature type="domain" description="Methyltransferase" evidence="1">
    <location>
        <begin position="51"/>
        <end position="139"/>
    </location>
</feature>
<keyword evidence="2" id="KW-0808">Transferase</keyword>
<dbReference type="Gene3D" id="3.40.50.150">
    <property type="entry name" value="Vaccinia Virus protein VP39"/>
    <property type="match status" value="1"/>
</dbReference>
<dbReference type="Proteomes" id="UP000298860">
    <property type="component" value="Unassembled WGS sequence"/>
</dbReference>
<gene>
    <name evidence="2" type="ORF">GTS_43190</name>
</gene>
<sequence>MLRGVTTGQDTPGQCPFDLIGERYEQSFQDRAAQVAEGDWLIGTLPAGARVLDVGCGSGVPTARQLSDAGLTVVGIDESATMLRLAGSRVPAATFVRQDVRALGPELGEFDAAVSFFALLMLGRKEIPAVLRAIRARLRGPRLLSLAMVLGDFDLAPISFFDVPLHVTAYPADQLAAVVSDAGFEVTGLRQVRAKVAPGRTESQVYLRAVATD</sequence>
<protein>
    <submittedName>
        <fullName evidence="2">Methyltransferase</fullName>
    </submittedName>
</protein>
<dbReference type="SUPFAM" id="SSF53335">
    <property type="entry name" value="S-adenosyl-L-methionine-dependent methyltransferases"/>
    <property type="match status" value="1"/>
</dbReference>
<dbReference type="Pfam" id="PF13649">
    <property type="entry name" value="Methyltransf_25"/>
    <property type="match status" value="1"/>
</dbReference>
<keyword evidence="3" id="KW-1185">Reference proteome</keyword>
<dbReference type="InterPro" id="IPR029063">
    <property type="entry name" value="SAM-dependent_MTases_sf"/>
</dbReference>
<dbReference type="GO" id="GO:0032259">
    <property type="term" value="P:methylation"/>
    <property type="evidence" value="ECO:0007669"/>
    <property type="project" value="UniProtKB-KW"/>
</dbReference>
<evidence type="ECO:0000313" key="2">
    <source>
        <dbReference type="EMBL" id="GDY32686.1"/>
    </source>
</evidence>
<keyword evidence="2" id="KW-0489">Methyltransferase</keyword>
<dbReference type="PANTHER" id="PTHR43464">
    <property type="entry name" value="METHYLTRANSFERASE"/>
    <property type="match status" value="1"/>
</dbReference>
<dbReference type="InterPro" id="IPR041698">
    <property type="entry name" value="Methyltransf_25"/>
</dbReference>
<dbReference type="PANTHER" id="PTHR43464:SF90">
    <property type="entry name" value="METHYLTRANSFERASE TYPE 11"/>
    <property type="match status" value="1"/>
</dbReference>
<organism evidence="2 3">
    <name type="scientific">Gandjariella thermophila</name>
    <dbReference type="NCBI Taxonomy" id="1931992"/>
    <lineage>
        <taxon>Bacteria</taxon>
        <taxon>Bacillati</taxon>
        <taxon>Actinomycetota</taxon>
        <taxon>Actinomycetes</taxon>
        <taxon>Pseudonocardiales</taxon>
        <taxon>Pseudonocardiaceae</taxon>
        <taxon>Gandjariella</taxon>
    </lineage>
</organism>
<dbReference type="AlphaFoldDB" id="A0A4D4JE86"/>
<name>A0A4D4JE86_9PSEU</name>
<dbReference type="EMBL" id="BJFL01000027">
    <property type="protein sequence ID" value="GDY32686.1"/>
    <property type="molecule type" value="Genomic_DNA"/>
</dbReference>
<evidence type="ECO:0000259" key="1">
    <source>
        <dbReference type="Pfam" id="PF13649"/>
    </source>
</evidence>
<comment type="caution">
    <text evidence="2">The sequence shown here is derived from an EMBL/GenBank/DDBJ whole genome shotgun (WGS) entry which is preliminary data.</text>
</comment>
<dbReference type="GO" id="GO:0008168">
    <property type="term" value="F:methyltransferase activity"/>
    <property type="evidence" value="ECO:0007669"/>
    <property type="project" value="UniProtKB-KW"/>
</dbReference>
<reference evidence="3" key="1">
    <citation type="submission" date="2019-04" db="EMBL/GenBank/DDBJ databases">
        <title>Draft genome sequence of Pseudonocardiaceae bacterium SL3-2-4.</title>
        <authorList>
            <person name="Ningsih F."/>
            <person name="Yokota A."/>
            <person name="Sakai Y."/>
            <person name="Nanatani K."/>
            <person name="Yabe S."/>
            <person name="Oetari A."/>
            <person name="Sjamsuridzal W."/>
        </authorList>
    </citation>
    <scope>NUCLEOTIDE SEQUENCE [LARGE SCALE GENOMIC DNA]</scope>
    <source>
        <strain evidence="3">SL3-2-4</strain>
    </source>
</reference>
<accession>A0A4D4JE86</accession>
<evidence type="ECO:0000313" key="3">
    <source>
        <dbReference type="Proteomes" id="UP000298860"/>
    </source>
</evidence>